<gene>
    <name evidence="1" type="ORF">TOPH_09060</name>
</gene>
<evidence type="ECO:0008006" key="3">
    <source>
        <dbReference type="Google" id="ProtNLM"/>
    </source>
</evidence>
<sequence>MGLTWKTFLINERLLDASNNISSRLLVLPTELLIRIYQHAGRLDSLCLAMTSKRLIQVAALVSLKRPCRMAHPAEAVESRSRHYVKIEGLLKRMQPLNKQGLPTRSYALCCDCLRHRPTRRSFWRAKRQAKMRASVWDGAVTCWNRRYHLQCPECWWHNTPAP</sequence>
<accession>A0A0L0MWY6</accession>
<dbReference type="EMBL" id="LFRF01000062">
    <property type="protein sequence ID" value="KND86304.1"/>
    <property type="molecule type" value="Genomic_DNA"/>
</dbReference>
<dbReference type="Proteomes" id="UP000036947">
    <property type="component" value="Unassembled WGS sequence"/>
</dbReference>
<dbReference type="AlphaFoldDB" id="A0A0L0MWY6"/>
<protein>
    <recommendedName>
        <fullName evidence="3">F-box domain-containing protein</fullName>
    </recommendedName>
</protein>
<dbReference type="OrthoDB" id="4430588at2759"/>
<proteinExistence type="predicted"/>
<organism evidence="1 2">
    <name type="scientific">Tolypocladium ophioglossoides (strain CBS 100239)</name>
    <name type="common">Snaketongue truffleclub</name>
    <name type="synonym">Elaphocordyceps ophioglossoides</name>
    <dbReference type="NCBI Taxonomy" id="1163406"/>
    <lineage>
        <taxon>Eukaryota</taxon>
        <taxon>Fungi</taxon>
        <taxon>Dikarya</taxon>
        <taxon>Ascomycota</taxon>
        <taxon>Pezizomycotina</taxon>
        <taxon>Sordariomycetes</taxon>
        <taxon>Hypocreomycetidae</taxon>
        <taxon>Hypocreales</taxon>
        <taxon>Ophiocordycipitaceae</taxon>
        <taxon>Tolypocladium</taxon>
    </lineage>
</organism>
<evidence type="ECO:0000313" key="1">
    <source>
        <dbReference type="EMBL" id="KND86304.1"/>
    </source>
</evidence>
<keyword evidence="2" id="KW-1185">Reference proteome</keyword>
<name>A0A0L0MWY6_TOLOC</name>
<evidence type="ECO:0000313" key="2">
    <source>
        <dbReference type="Proteomes" id="UP000036947"/>
    </source>
</evidence>
<reference evidence="1 2" key="1">
    <citation type="journal article" date="2015" name="BMC Genomics">
        <title>The genome of the truffle-parasite Tolypocladium ophioglossoides and the evolution of antifungal peptaibiotics.</title>
        <authorList>
            <person name="Quandt C.A."/>
            <person name="Bushley K.E."/>
            <person name="Spatafora J.W."/>
        </authorList>
    </citation>
    <scope>NUCLEOTIDE SEQUENCE [LARGE SCALE GENOMIC DNA]</scope>
    <source>
        <strain evidence="1 2">CBS 100239</strain>
    </source>
</reference>
<comment type="caution">
    <text evidence="1">The sequence shown here is derived from an EMBL/GenBank/DDBJ whole genome shotgun (WGS) entry which is preliminary data.</text>
</comment>